<dbReference type="SUPFAM" id="SSF51556">
    <property type="entry name" value="Metallo-dependent hydrolases"/>
    <property type="match status" value="1"/>
</dbReference>
<name>A0A1G8YVY1_9EURY</name>
<dbReference type="PANTHER" id="PTHR22642:SF2">
    <property type="entry name" value="PROTEIN LONG AFTER FAR-RED 3"/>
    <property type="match status" value="1"/>
</dbReference>
<dbReference type="InterPro" id="IPR032466">
    <property type="entry name" value="Metal_Hydrolase"/>
</dbReference>
<protein>
    <recommendedName>
        <fullName evidence="1">Amidohydrolase 3 domain-containing protein</fullName>
    </recommendedName>
</protein>
<keyword evidence="3" id="KW-1185">Reference proteome</keyword>
<evidence type="ECO:0000313" key="2">
    <source>
        <dbReference type="EMBL" id="SDK06594.1"/>
    </source>
</evidence>
<dbReference type="SUPFAM" id="SSF51338">
    <property type="entry name" value="Composite domain of metallo-dependent hydrolases"/>
    <property type="match status" value="1"/>
</dbReference>
<evidence type="ECO:0000313" key="3">
    <source>
        <dbReference type="Proteomes" id="UP000198856"/>
    </source>
</evidence>
<accession>A0A1G8YVY1</accession>
<dbReference type="RefSeq" id="WP_092704328.1">
    <property type="nucleotide sequence ID" value="NZ_FNFC01000016.1"/>
</dbReference>
<dbReference type="Gene3D" id="3.10.310.70">
    <property type="match status" value="1"/>
</dbReference>
<dbReference type="AlphaFoldDB" id="A0A1G8YVY1"/>
<evidence type="ECO:0000259" key="1">
    <source>
        <dbReference type="Pfam" id="PF07969"/>
    </source>
</evidence>
<organism evidence="2 3">
    <name type="scientific">Halovenus aranensis</name>
    <dbReference type="NCBI Taxonomy" id="890420"/>
    <lineage>
        <taxon>Archaea</taxon>
        <taxon>Methanobacteriati</taxon>
        <taxon>Methanobacteriota</taxon>
        <taxon>Stenosarchaea group</taxon>
        <taxon>Halobacteria</taxon>
        <taxon>Halobacteriales</taxon>
        <taxon>Haloarculaceae</taxon>
        <taxon>Halovenus</taxon>
    </lineage>
</organism>
<dbReference type="Gene3D" id="3.20.20.140">
    <property type="entry name" value="Metal-dependent hydrolases"/>
    <property type="match status" value="1"/>
</dbReference>
<dbReference type="STRING" id="890420.SAMN05216226_11649"/>
<dbReference type="PANTHER" id="PTHR22642">
    <property type="entry name" value="IMIDAZOLONEPROPIONASE"/>
    <property type="match status" value="1"/>
</dbReference>
<dbReference type="InterPro" id="IPR033932">
    <property type="entry name" value="YtcJ-like"/>
</dbReference>
<dbReference type="Pfam" id="PF07969">
    <property type="entry name" value="Amidohydro_3"/>
    <property type="match status" value="1"/>
</dbReference>
<dbReference type="OrthoDB" id="8791at2157"/>
<dbReference type="InterPro" id="IPR013108">
    <property type="entry name" value="Amidohydro_3"/>
</dbReference>
<dbReference type="InterPro" id="IPR011059">
    <property type="entry name" value="Metal-dep_hydrolase_composite"/>
</dbReference>
<dbReference type="Proteomes" id="UP000198856">
    <property type="component" value="Unassembled WGS sequence"/>
</dbReference>
<dbReference type="GO" id="GO:0016810">
    <property type="term" value="F:hydrolase activity, acting on carbon-nitrogen (but not peptide) bonds"/>
    <property type="evidence" value="ECO:0007669"/>
    <property type="project" value="InterPro"/>
</dbReference>
<proteinExistence type="predicted"/>
<gene>
    <name evidence="2" type="ORF">SAMN05216226_11649</name>
</gene>
<dbReference type="EMBL" id="FNFC01000016">
    <property type="protein sequence ID" value="SDK06594.1"/>
    <property type="molecule type" value="Genomic_DNA"/>
</dbReference>
<dbReference type="Gene3D" id="2.30.40.10">
    <property type="entry name" value="Urease, subunit C, domain 1"/>
    <property type="match status" value="1"/>
</dbReference>
<dbReference type="CDD" id="cd01300">
    <property type="entry name" value="YtcJ_like"/>
    <property type="match status" value="1"/>
</dbReference>
<feature type="domain" description="Amidohydrolase 3" evidence="1">
    <location>
        <begin position="55"/>
        <end position="505"/>
    </location>
</feature>
<sequence length="509" mass="55336">MTQAADRIFTNAAVHPLTAEETGEPTAEAVAVRDGSIVRVDSAYEVEFLNGVETEVIDLEGRTLLPGFIDAHTHMDIVGKYATEADLSEADDPTDCLDLLAAQREESEGWVLGFGYDESAWGGEYLTRDQLDSVSTDRPVVAYREDLHLASVNSVVLEAYVDQMPAEDVRKADGEPTGVVVEDALDVLREETAPDPEGMREYLLAAQAEANSLGITGVHDMVRNSPAPRVYRELDQADELSVRVRINYWRDHFDAVIETGLRTNHGTDRVRVGGIKTFTDGSIGGRTAKLSTPYADAPGEDGSWVVDPETVQDLIERVDDAGLQMTVHAIGDSAIETTLDAYEATDGQRHRIEHAEILRDDLIDRLADEDVVVSAQPNFLKWAREGGLYTDRIGDQRREDSNRFGTLLESGATLAFGSDCMPMDPLFGVAQAVDAPTQAQSLSVTEALRAYTAGGAYAGFDEDRLGTVEAGHCADFVVLEESPWESDDIAGIDVSMTVVGGETVYDDRG</sequence>
<reference evidence="2 3" key="1">
    <citation type="submission" date="2016-10" db="EMBL/GenBank/DDBJ databases">
        <authorList>
            <person name="de Groot N.N."/>
        </authorList>
    </citation>
    <scope>NUCLEOTIDE SEQUENCE [LARGE SCALE GENOMIC DNA]</scope>
    <source>
        <strain evidence="2 3">IBRC-M10015</strain>
    </source>
</reference>